<feature type="compositionally biased region" description="Low complexity" evidence="1">
    <location>
        <begin position="93"/>
        <end position="108"/>
    </location>
</feature>
<dbReference type="EMBL" id="NMUH01005086">
    <property type="protein sequence ID" value="MQM11757.1"/>
    <property type="molecule type" value="Genomic_DNA"/>
</dbReference>
<feature type="compositionally biased region" description="Basic and acidic residues" evidence="1">
    <location>
        <begin position="65"/>
        <end position="75"/>
    </location>
</feature>
<gene>
    <name evidence="2" type="ORF">Taro_044668</name>
</gene>
<sequence>MSGLQDGLASPQYELDKAVEAFGIGRIILSQADGYGKGDNVICTFCPLSVGCCCFLLKAAEQWRGADERNRERSRSRVKNVVPSAPGFPIMVSSSSSELERPCSSSSEQRTAGEAGQCCKREEEEVSWERQGS</sequence>
<feature type="region of interest" description="Disordered" evidence="1">
    <location>
        <begin position="65"/>
        <end position="133"/>
    </location>
</feature>
<accession>A0A843WUL2</accession>
<dbReference type="Proteomes" id="UP000652761">
    <property type="component" value="Unassembled WGS sequence"/>
</dbReference>
<comment type="caution">
    <text evidence="2">The sequence shown here is derived from an EMBL/GenBank/DDBJ whole genome shotgun (WGS) entry which is preliminary data.</text>
</comment>
<feature type="non-terminal residue" evidence="2">
    <location>
        <position position="1"/>
    </location>
</feature>
<reference evidence="2" key="1">
    <citation type="submission" date="2017-07" db="EMBL/GenBank/DDBJ databases">
        <title>Taro Niue Genome Assembly and Annotation.</title>
        <authorList>
            <person name="Atibalentja N."/>
            <person name="Keating K."/>
            <person name="Fields C.J."/>
        </authorList>
    </citation>
    <scope>NUCLEOTIDE SEQUENCE</scope>
    <source>
        <strain evidence="2">Niue_2</strain>
        <tissue evidence="2">Leaf</tissue>
    </source>
</reference>
<name>A0A843WUL2_COLES</name>
<keyword evidence="3" id="KW-1185">Reference proteome</keyword>
<organism evidence="2 3">
    <name type="scientific">Colocasia esculenta</name>
    <name type="common">Wild taro</name>
    <name type="synonym">Arum esculentum</name>
    <dbReference type="NCBI Taxonomy" id="4460"/>
    <lineage>
        <taxon>Eukaryota</taxon>
        <taxon>Viridiplantae</taxon>
        <taxon>Streptophyta</taxon>
        <taxon>Embryophyta</taxon>
        <taxon>Tracheophyta</taxon>
        <taxon>Spermatophyta</taxon>
        <taxon>Magnoliopsida</taxon>
        <taxon>Liliopsida</taxon>
        <taxon>Araceae</taxon>
        <taxon>Aroideae</taxon>
        <taxon>Colocasieae</taxon>
        <taxon>Colocasia</taxon>
    </lineage>
</organism>
<dbReference type="AlphaFoldDB" id="A0A843WUL2"/>
<protein>
    <submittedName>
        <fullName evidence="2">Uncharacterized protein</fullName>
    </submittedName>
</protein>
<proteinExistence type="predicted"/>
<evidence type="ECO:0000313" key="3">
    <source>
        <dbReference type="Proteomes" id="UP000652761"/>
    </source>
</evidence>
<evidence type="ECO:0000313" key="2">
    <source>
        <dbReference type="EMBL" id="MQM11757.1"/>
    </source>
</evidence>
<evidence type="ECO:0000256" key="1">
    <source>
        <dbReference type="SAM" id="MobiDB-lite"/>
    </source>
</evidence>